<feature type="transmembrane region" description="Helical" evidence="1">
    <location>
        <begin position="205"/>
        <end position="227"/>
    </location>
</feature>
<name>A0ABU0URV4_ACIBI</name>
<evidence type="ECO:0000313" key="2">
    <source>
        <dbReference type="EMBL" id="MDQ1207286.1"/>
    </source>
</evidence>
<keyword evidence="1" id="KW-1133">Transmembrane helix</keyword>
<accession>A0ABU0URV4</accession>
<keyword evidence="1" id="KW-0472">Membrane</keyword>
<comment type="caution">
    <text evidence="2">The sequence shown here is derived from an EMBL/GenBank/DDBJ whole genome shotgun (WGS) entry which is preliminary data.</text>
</comment>
<keyword evidence="3" id="KW-1185">Reference proteome</keyword>
<gene>
    <name evidence="2" type="ORF">QE380_000209</name>
</gene>
<dbReference type="EMBL" id="JAUTBK010000002">
    <property type="protein sequence ID" value="MDQ1207286.1"/>
    <property type="molecule type" value="Genomic_DNA"/>
</dbReference>
<sequence length="228" mass="26419">MEQKLLGELFGIQIYTPIARSEVREVLRKQLEFKAALQVEKGLTEDQALLEVCDIFDVFFSSISEEDKSNFEKIHSEEVNAAPKEWFGDLLKNSENDELVKTGLAGFLYDIEVRYPFTRDNIRTIVQARSNLMEFLANTHGISIYQASNDLSDEQKIFTEKLSLSDQEKFLNLMTEEMNAHTNALNDETLRINHQAFKREVENQYYTEIIGGIVIFSCLMFFLFVVFK</sequence>
<evidence type="ECO:0000313" key="3">
    <source>
        <dbReference type="Proteomes" id="UP001233360"/>
    </source>
</evidence>
<organism evidence="2 3">
    <name type="scientific">Acinetobacter baylyi</name>
    <dbReference type="NCBI Taxonomy" id="202950"/>
    <lineage>
        <taxon>Bacteria</taxon>
        <taxon>Pseudomonadati</taxon>
        <taxon>Pseudomonadota</taxon>
        <taxon>Gammaproteobacteria</taxon>
        <taxon>Moraxellales</taxon>
        <taxon>Moraxellaceae</taxon>
        <taxon>Acinetobacter</taxon>
    </lineage>
</organism>
<evidence type="ECO:0000256" key="1">
    <source>
        <dbReference type="SAM" id="Phobius"/>
    </source>
</evidence>
<keyword evidence="1" id="KW-0812">Transmembrane</keyword>
<reference evidence="2 3" key="1">
    <citation type="submission" date="2023-07" db="EMBL/GenBank/DDBJ databases">
        <title>Functional and genomic diversity of the sorghum phyllosphere microbiome.</title>
        <authorList>
            <person name="Shade A."/>
        </authorList>
    </citation>
    <scope>NUCLEOTIDE SEQUENCE [LARGE SCALE GENOMIC DNA]</scope>
    <source>
        <strain evidence="2 3">SORGH_AS_0887</strain>
    </source>
</reference>
<dbReference type="RefSeq" id="WP_307001413.1">
    <property type="nucleotide sequence ID" value="NZ_JAUTBK010000002.1"/>
</dbReference>
<protein>
    <submittedName>
        <fullName evidence="2">Nuclease with TOPRIM domain</fullName>
    </submittedName>
</protein>
<dbReference type="Proteomes" id="UP001233360">
    <property type="component" value="Unassembled WGS sequence"/>
</dbReference>
<proteinExistence type="predicted"/>